<reference evidence="12 13" key="1">
    <citation type="submission" date="2024-09" db="EMBL/GenBank/DDBJ databases">
        <title>Rethinking Asexuality: The Enigmatic Case of Functional Sexual Genes in Lepraria (Stereocaulaceae).</title>
        <authorList>
            <person name="Doellman M."/>
            <person name="Sun Y."/>
            <person name="Barcenas-Pena A."/>
            <person name="Lumbsch H.T."/>
            <person name="Grewe F."/>
        </authorList>
    </citation>
    <scope>NUCLEOTIDE SEQUENCE [LARGE SCALE GENOMIC DNA]</scope>
    <source>
        <strain evidence="12 13">Grewe 0041</strain>
    </source>
</reference>
<evidence type="ECO:0000256" key="5">
    <source>
        <dbReference type="ARBA" id="ARBA00022777"/>
    </source>
</evidence>
<dbReference type="Gene3D" id="1.10.510.10">
    <property type="entry name" value="Transferase(Phosphotransferase) domain 1"/>
    <property type="match status" value="1"/>
</dbReference>
<feature type="repeat" description="ANK" evidence="9">
    <location>
        <begin position="860"/>
        <end position="892"/>
    </location>
</feature>
<evidence type="ECO:0000259" key="11">
    <source>
        <dbReference type="PROSITE" id="PS50011"/>
    </source>
</evidence>
<dbReference type="PROSITE" id="PS50088">
    <property type="entry name" value="ANK_REPEAT"/>
    <property type="match status" value="3"/>
</dbReference>
<comment type="catalytic activity">
    <reaction evidence="8">
        <text>L-seryl-[protein] + ATP = O-phospho-L-seryl-[protein] + ADP + H(+)</text>
        <dbReference type="Rhea" id="RHEA:17989"/>
        <dbReference type="Rhea" id="RHEA-COMP:9863"/>
        <dbReference type="Rhea" id="RHEA-COMP:11604"/>
        <dbReference type="ChEBI" id="CHEBI:15378"/>
        <dbReference type="ChEBI" id="CHEBI:29999"/>
        <dbReference type="ChEBI" id="CHEBI:30616"/>
        <dbReference type="ChEBI" id="CHEBI:83421"/>
        <dbReference type="ChEBI" id="CHEBI:456216"/>
        <dbReference type="EC" id="2.7.11.1"/>
    </reaction>
</comment>
<dbReference type="PROSITE" id="PS00108">
    <property type="entry name" value="PROTEIN_KINASE_ST"/>
    <property type="match status" value="1"/>
</dbReference>
<dbReference type="InterPro" id="IPR008271">
    <property type="entry name" value="Ser/Thr_kinase_AS"/>
</dbReference>
<dbReference type="InterPro" id="IPR050660">
    <property type="entry name" value="NEK_Ser/Thr_kinase"/>
</dbReference>
<keyword evidence="2" id="KW-0723">Serine/threonine-protein kinase</keyword>
<evidence type="ECO:0000313" key="13">
    <source>
        <dbReference type="Proteomes" id="UP001590951"/>
    </source>
</evidence>
<evidence type="ECO:0000256" key="3">
    <source>
        <dbReference type="ARBA" id="ARBA00022679"/>
    </source>
</evidence>
<dbReference type="EMBL" id="JBHFEH010000001">
    <property type="protein sequence ID" value="KAL2058806.1"/>
    <property type="molecule type" value="Genomic_DNA"/>
</dbReference>
<evidence type="ECO:0000313" key="12">
    <source>
        <dbReference type="EMBL" id="KAL2058806.1"/>
    </source>
</evidence>
<gene>
    <name evidence="12" type="ORF">ABVK25_000097</name>
</gene>
<evidence type="ECO:0000256" key="1">
    <source>
        <dbReference type="ARBA" id="ARBA00012513"/>
    </source>
</evidence>
<evidence type="ECO:0000256" key="7">
    <source>
        <dbReference type="ARBA" id="ARBA00047899"/>
    </source>
</evidence>
<dbReference type="SUPFAM" id="SSF56112">
    <property type="entry name" value="Protein kinase-like (PK-like)"/>
    <property type="match status" value="1"/>
</dbReference>
<dbReference type="InterPro" id="IPR002110">
    <property type="entry name" value="Ankyrin_rpt"/>
</dbReference>
<comment type="caution">
    <text evidence="12">The sequence shown here is derived from an EMBL/GenBank/DDBJ whole genome shotgun (WGS) entry which is preliminary data.</text>
</comment>
<sequence length="1075" mass="118095">MAYEATVHSHQSPEHPDEDGPESDSAAVTPGSPFSEPGSLPSFSPVESEDPFERIQSSSSMSSVLKRPHLPPRGNTPSQGKLSKLAGFFVAADEPRTRYSDADIHSISRYLKELQRHAWSEAPRLYTVLRTIGQLQILDAILEEGISDFWLPFSAASVPKSLSPSLRTKFLDTQALVLTKAVDLEKNGTKTHAHFGREDTFPFEVREKLGSGGYATVDKLFSPFSRREFARKRFRRGKGESKDEIGSFKNELQVLKRIQHHHCIELVASYSDSKYFGLIMSPVADCNLADYYNLVPDDTRHMGILRTFYGCLATGLQFLHSAKIRHRDIKPENILVKGHCVYLTDFGISLAWESLGRGTTTEDTGKSLIYCAPEVANNQPRNGSSDIWSLGCVFFEMTTLLKGRSVDAMRKHFKRVNDTYKFHQCVPGIKSWSQELAELGLEADNNPLDWAIDMMQIDPKSRPSADDLCAGIAKVVGIMDDGIPQFSGECCAIGGDGDSSAAGTFDDDVWADKDDVEVLSPCTSSPSTDKSTNSVGAKSDSIPKNVSEASAPTIQITAVQKPISQPGIPVAELEQCSITTSPLTTKMNLPYPSFSRKHSREAVGSRDNDPNLLLNLGSQQTTDAERAEEPEDEFVEVIEQGAEEKRLEIVEAVSKGENSLLGPDVTTDPEAGLQKPETSAVIANSERLAANFAAEMTAALQASRSRRLSSSAIVHRERPISMRTVETPSHTNDRRPSSDMQSLRGWQTIGFRNNLPKLGPLSWAKPSHLLDDVKNDISFMSFLADNYEDCYDLLSAATLKDVTSLVEMLLRNGFQLDAWTYVDAEGISPTFSVLDWGKKYEALFKLMVNSGASLHHETQDGSNLLSRAASYGYTWALKILVDAGAKLNRNNRRTAMVDAAESNQLETVEYLVNTFQATPDLKTSEGKTALRAASINHHVGIVKFLLKNYRDQIDIENRVNDQSILYDACVGDRTEVVELLLAYGADPNATSGVKSGKWTPLQKAAKAGNMDIVRALVAHGADISARAFPMVSGAGPLGTTAMIEAKKGGYAEIEKFLANEQDGRAKMKRDNNKNK</sequence>
<feature type="region of interest" description="Disordered" evidence="10">
    <location>
        <begin position="1"/>
        <end position="81"/>
    </location>
</feature>
<dbReference type="Pfam" id="PF00023">
    <property type="entry name" value="Ank"/>
    <property type="match status" value="1"/>
</dbReference>
<evidence type="ECO:0000256" key="2">
    <source>
        <dbReference type="ARBA" id="ARBA00022527"/>
    </source>
</evidence>
<dbReference type="InterPro" id="IPR036770">
    <property type="entry name" value="Ankyrin_rpt-contain_sf"/>
</dbReference>
<dbReference type="Gene3D" id="1.25.40.20">
    <property type="entry name" value="Ankyrin repeat-containing domain"/>
    <property type="match status" value="1"/>
</dbReference>
<dbReference type="SMART" id="SM00220">
    <property type="entry name" value="S_TKc"/>
    <property type="match status" value="1"/>
</dbReference>
<keyword evidence="9" id="KW-0040">ANK repeat</keyword>
<dbReference type="Pfam" id="PF00069">
    <property type="entry name" value="Pkinase"/>
    <property type="match status" value="1"/>
</dbReference>
<dbReference type="SUPFAM" id="SSF48403">
    <property type="entry name" value="Ankyrin repeat"/>
    <property type="match status" value="1"/>
</dbReference>
<feature type="region of interest" description="Disordered" evidence="10">
    <location>
        <begin position="518"/>
        <end position="546"/>
    </location>
</feature>
<dbReference type="EC" id="2.7.11.1" evidence="1"/>
<proteinExistence type="predicted"/>
<dbReference type="PANTHER" id="PTHR43671:SF98">
    <property type="entry name" value="SERINE_THREONINE-PROTEIN KINASE NEK11"/>
    <property type="match status" value="1"/>
</dbReference>
<keyword evidence="6" id="KW-0067">ATP-binding</keyword>
<dbReference type="Pfam" id="PF12796">
    <property type="entry name" value="Ank_2"/>
    <property type="match status" value="1"/>
</dbReference>
<evidence type="ECO:0000256" key="6">
    <source>
        <dbReference type="ARBA" id="ARBA00022840"/>
    </source>
</evidence>
<dbReference type="SMART" id="SM00248">
    <property type="entry name" value="ANK"/>
    <property type="match status" value="6"/>
</dbReference>
<feature type="compositionally biased region" description="Polar residues" evidence="10">
    <location>
        <begin position="521"/>
        <end position="546"/>
    </location>
</feature>
<name>A0ABR4BP73_9LECA</name>
<evidence type="ECO:0000256" key="9">
    <source>
        <dbReference type="PROSITE-ProRule" id="PRU00023"/>
    </source>
</evidence>
<dbReference type="PROSITE" id="PS50297">
    <property type="entry name" value="ANK_REP_REGION"/>
    <property type="match status" value="2"/>
</dbReference>
<dbReference type="Proteomes" id="UP001590951">
    <property type="component" value="Unassembled WGS sequence"/>
</dbReference>
<feature type="compositionally biased region" description="Basic and acidic residues" evidence="10">
    <location>
        <begin position="600"/>
        <end position="609"/>
    </location>
</feature>
<keyword evidence="5" id="KW-0418">Kinase</keyword>
<keyword evidence="3" id="KW-0808">Transferase</keyword>
<evidence type="ECO:0000256" key="4">
    <source>
        <dbReference type="ARBA" id="ARBA00022741"/>
    </source>
</evidence>
<accession>A0ABR4BP73</accession>
<dbReference type="InterPro" id="IPR000719">
    <property type="entry name" value="Prot_kinase_dom"/>
</dbReference>
<feature type="domain" description="Protein kinase" evidence="11">
    <location>
        <begin position="203"/>
        <end position="476"/>
    </location>
</feature>
<keyword evidence="13" id="KW-1185">Reference proteome</keyword>
<evidence type="ECO:0000256" key="8">
    <source>
        <dbReference type="ARBA" id="ARBA00048679"/>
    </source>
</evidence>
<dbReference type="CDD" id="cd00180">
    <property type="entry name" value="PKc"/>
    <property type="match status" value="1"/>
</dbReference>
<dbReference type="PANTHER" id="PTHR43671">
    <property type="entry name" value="SERINE/THREONINE-PROTEIN KINASE NEK"/>
    <property type="match status" value="1"/>
</dbReference>
<feature type="region of interest" description="Disordered" evidence="10">
    <location>
        <begin position="589"/>
        <end position="627"/>
    </location>
</feature>
<dbReference type="InterPro" id="IPR011009">
    <property type="entry name" value="Kinase-like_dom_sf"/>
</dbReference>
<feature type="repeat" description="ANK" evidence="9">
    <location>
        <begin position="960"/>
        <end position="992"/>
    </location>
</feature>
<keyword evidence="4" id="KW-0547">Nucleotide-binding</keyword>
<dbReference type="PROSITE" id="PS50011">
    <property type="entry name" value="PROTEIN_KINASE_DOM"/>
    <property type="match status" value="1"/>
</dbReference>
<feature type="repeat" description="ANK" evidence="9">
    <location>
        <begin position="996"/>
        <end position="1028"/>
    </location>
</feature>
<organism evidence="12 13">
    <name type="scientific">Lepraria finkii</name>
    <dbReference type="NCBI Taxonomy" id="1340010"/>
    <lineage>
        <taxon>Eukaryota</taxon>
        <taxon>Fungi</taxon>
        <taxon>Dikarya</taxon>
        <taxon>Ascomycota</taxon>
        <taxon>Pezizomycotina</taxon>
        <taxon>Lecanoromycetes</taxon>
        <taxon>OSLEUM clade</taxon>
        <taxon>Lecanoromycetidae</taxon>
        <taxon>Lecanorales</taxon>
        <taxon>Lecanorineae</taxon>
        <taxon>Stereocaulaceae</taxon>
        <taxon>Lepraria</taxon>
    </lineage>
</organism>
<evidence type="ECO:0000256" key="10">
    <source>
        <dbReference type="SAM" id="MobiDB-lite"/>
    </source>
</evidence>
<comment type="catalytic activity">
    <reaction evidence="7">
        <text>L-threonyl-[protein] + ATP = O-phospho-L-threonyl-[protein] + ADP + H(+)</text>
        <dbReference type="Rhea" id="RHEA:46608"/>
        <dbReference type="Rhea" id="RHEA-COMP:11060"/>
        <dbReference type="Rhea" id="RHEA-COMP:11605"/>
        <dbReference type="ChEBI" id="CHEBI:15378"/>
        <dbReference type="ChEBI" id="CHEBI:30013"/>
        <dbReference type="ChEBI" id="CHEBI:30616"/>
        <dbReference type="ChEBI" id="CHEBI:61977"/>
        <dbReference type="ChEBI" id="CHEBI:456216"/>
        <dbReference type="EC" id="2.7.11.1"/>
    </reaction>
</comment>
<dbReference type="Gene3D" id="3.30.200.20">
    <property type="entry name" value="Phosphorylase Kinase, domain 1"/>
    <property type="match status" value="1"/>
</dbReference>
<protein>
    <recommendedName>
        <fullName evidence="1">non-specific serine/threonine protein kinase</fullName>
        <ecNumber evidence="1">2.7.11.1</ecNumber>
    </recommendedName>
</protein>